<dbReference type="AlphaFoldDB" id="A0AAV7QQ78"/>
<name>A0AAV7QQ78_PLEWA</name>
<reference evidence="2" key="1">
    <citation type="journal article" date="2022" name="bioRxiv">
        <title>Sequencing and chromosome-scale assembly of the giantPleurodeles waltlgenome.</title>
        <authorList>
            <person name="Brown T."/>
            <person name="Elewa A."/>
            <person name="Iarovenko S."/>
            <person name="Subramanian E."/>
            <person name="Araus A.J."/>
            <person name="Petzold A."/>
            <person name="Susuki M."/>
            <person name="Suzuki K.-i.T."/>
            <person name="Hayashi T."/>
            <person name="Toyoda A."/>
            <person name="Oliveira C."/>
            <person name="Osipova E."/>
            <person name="Leigh N.D."/>
            <person name="Simon A."/>
            <person name="Yun M.H."/>
        </authorList>
    </citation>
    <scope>NUCLEOTIDE SEQUENCE</scope>
    <source>
        <strain evidence="2">20211129_DDA</strain>
        <tissue evidence="2">Liver</tissue>
    </source>
</reference>
<organism evidence="2 3">
    <name type="scientific">Pleurodeles waltl</name>
    <name type="common">Iberian ribbed newt</name>
    <dbReference type="NCBI Taxonomy" id="8319"/>
    <lineage>
        <taxon>Eukaryota</taxon>
        <taxon>Metazoa</taxon>
        <taxon>Chordata</taxon>
        <taxon>Craniata</taxon>
        <taxon>Vertebrata</taxon>
        <taxon>Euteleostomi</taxon>
        <taxon>Amphibia</taxon>
        <taxon>Batrachia</taxon>
        <taxon>Caudata</taxon>
        <taxon>Salamandroidea</taxon>
        <taxon>Salamandridae</taxon>
        <taxon>Pleurodelinae</taxon>
        <taxon>Pleurodeles</taxon>
    </lineage>
</organism>
<gene>
    <name evidence="2" type="ORF">NDU88_006992</name>
</gene>
<proteinExistence type="predicted"/>
<protein>
    <submittedName>
        <fullName evidence="2">Uncharacterized protein</fullName>
    </submittedName>
</protein>
<comment type="caution">
    <text evidence="2">The sequence shown here is derived from an EMBL/GenBank/DDBJ whole genome shotgun (WGS) entry which is preliminary data.</text>
</comment>
<accession>A0AAV7QQ78</accession>
<feature type="region of interest" description="Disordered" evidence="1">
    <location>
        <begin position="1"/>
        <end position="53"/>
    </location>
</feature>
<evidence type="ECO:0000256" key="1">
    <source>
        <dbReference type="SAM" id="MobiDB-lite"/>
    </source>
</evidence>
<dbReference type="EMBL" id="JANPWB010000010">
    <property type="protein sequence ID" value="KAJ1140643.1"/>
    <property type="molecule type" value="Genomic_DNA"/>
</dbReference>
<dbReference type="Proteomes" id="UP001066276">
    <property type="component" value="Chromosome 6"/>
</dbReference>
<sequence>MLTEHDREPGLVPRRLRAAGREAQLRPQRALTSAAGPKPGSRSQEAYASAPVPRVPLRSLGALEVEPVHSQGRHPSRPLMRSAVRANSSRNSAQRAASSLNSEPPLLLRVLGDKRVGACLEEDSRCRRQDY</sequence>
<keyword evidence="3" id="KW-1185">Reference proteome</keyword>
<feature type="region of interest" description="Disordered" evidence="1">
    <location>
        <begin position="65"/>
        <end position="104"/>
    </location>
</feature>
<evidence type="ECO:0000313" key="2">
    <source>
        <dbReference type="EMBL" id="KAJ1140643.1"/>
    </source>
</evidence>
<evidence type="ECO:0000313" key="3">
    <source>
        <dbReference type="Proteomes" id="UP001066276"/>
    </source>
</evidence>
<feature type="compositionally biased region" description="Low complexity" evidence="1">
    <location>
        <begin position="81"/>
        <end position="102"/>
    </location>
</feature>